<keyword evidence="2" id="KW-1185">Reference proteome</keyword>
<organism evidence="1 2">
    <name type="scientific">Mycobacterium dioxanotrophicus</name>
    <dbReference type="NCBI Taxonomy" id="482462"/>
    <lineage>
        <taxon>Bacteria</taxon>
        <taxon>Bacillati</taxon>
        <taxon>Actinomycetota</taxon>
        <taxon>Actinomycetes</taxon>
        <taxon>Mycobacteriales</taxon>
        <taxon>Mycobacteriaceae</taxon>
        <taxon>Mycobacterium</taxon>
    </lineage>
</organism>
<gene>
    <name evidence="1" type="ORF">BTO20_37535</name>
</gene>
<geneLocation type="plasmid" evidence="1 2">
    <name>unnamed2</name>
</geneLocation>
<evidence type="ECO:0000313" key="2">
    <source>
        <dbReference type="Proteomes" id="UP000195331"/>
    </source>
</evidence>
<evidence type="ECO:0000313" key="1">
    <source>
        <dbReference type="EMBL" id="ART74328.1"/>
    </source>
</evidence>
<dbReference type="OrthoDB" id="9999238at2"/>
<accession>A0A1Y0CGB9</accession>
<keyword evidence="1" id="KW-0614">Plasmid</keyword>
<protein>
    <submittedName>
        <fullName evidence="1">Uncharacterized protein</fullName>
    </submittedName>
</protein>
<dbReference type="RefSeq" id="WP_157680461.1">
    <property type="nucleotide sequence ID" value="NZ_CP020811.1"/>
</dbReference>
<dbReference type="EMBL" id="CP020811">
    <property type="protein sequence ID" value="ART74328.1"/>
    <property type="molecule type" value="Genomic_DNA"/>
</dbReference>
<dbReference type="KEGG" id="mdx:BTO20_37535"/>
<sequence length="179" mass="20011">MTSEGLYAKYQITAERTDGKPIGPYFILEYATDPHARAALATYAQSCGAENPTLASYLHAELARTAPTTTAYDHHITITDNGVAFSCAAPVGQQCRLICARECEDYHRPDCDRTTKDSGDCGALIYLDPADPADTYIGCTEPHHWRSGPISIGWDGFYETWLWRYPGEDRQLPRFARQR</sequence>
<reference evidence="1 2" key="1">
    <citation type="submission" date="2017-04" db="EMBL/GenBank/DDBJ databases">
        <title>Whole Genome Sequence of 1,4-Dioxane Degrading Bacterium Mycobacterium dioxanotrophicus PH-06.</title>
        <authorList>
            <person name="He Y."/>
        </authorList>
    </citation>
    <scope>NUCLEOTIDE SEQUENCE [LARGE SCALE GENOMIC DNA]</scope>
    <source>
        <strain evidence="1 2">PH-06</strain>
        <plasmid evidence="1 2">unnamed2</plasmid>
    </source>
</reference>
<dbReference type="AlphaFoldDB" id="A0A1Y0CGB9"/>
<name>A0A1Y0CGB9_9MYCO</name>
<proteinExistence type="predicted"/>
<dbReference type="Proteomes" id="UP000195331">
    <property type="component" value="Plasmid unnamed2"/>
</dbReference>